<name>A0A7J6HIN0_CANSA</name>
<comment type="caution">
    <text evidence="1">The sequence shown here is derived from an EMBL/GenBank/DDBJ whole genome shotgun (WGS) entry which is preliminary data.</text>
</comment>
<dbReference type="AlphaFoldDB" id="A0A7J6HIN0"/>
<gene>
    <name evidence="1" type="ORF">G4B88_018006</name>
</gene>
<keyword evidence="2" id="KW-1185">Reference proteome</keyword>
<evidence type="ECO:0000313" key="2">
    <source>
        <dbReference type="Proteomes" id="UP000583929"/>
    </source>
</evidence>
<protein>
    <submittedName>
        <fullName evidence="1">Uncharacterized protein</fullName>
    </submittedName>
</protein>
<organism evidence="1 2">
    <name type="scientific">Cannabis sativa</name>
    <name type="common">Hemp</name>
    <name type="synonym">Marijuana</name>
    <dbReference type="NCBI Taxonomy" id="3483"/>
    <lineage>
        <taxon>Eukaryota</taxon>
        <taxon>Viridiplantae</taxon>
        <taxon>Streptophyta</taxon>
        <taxon>Embryophyta</taxon>
        <taxon>Tracheophyta</taxon>
        <taxon>Spermatophyta</taxon>
        <taxon>Magnoliopsida</taxon>
        <taxon>eudicotyledons</taxon>
        <taxon>Gunneridae</taxon>
        <taxon>Pentapetalae</taxon>
        <taxon>rosids</taxon>
        <taxon>fabids</taxon>
        <taxon>Rosales</taxon>
        <taxon>Cannabaceae</taxon>
        <taxon>Cannabis</taxon>
    </lineage>
</organism>
<reference evidence="1 2" key="1">
    <citation type="journal article" date="2020" name="bioRxiv">
        <title>Sequence and annotation of 42 cannabis genomes reveals extensive copy number variation in cannabinoid synthesis and pathogen resistance genes.</title>
        <authorList>
            <person name="Mckernan K.J."/>
            <person name="Helbert Y."/>
            <person name="Kane L.T."/>
            <person name="Ebling H."/>
            <person name="Zhang L."/>
            <person name="Liu B."/>
            <person name="Eaton Z."/>
            <person name="Mclaughlin S."/>
            <person name="Kingan S."/>
            <person name="Baybayan P."/>
            <person name="Concepcion G."/>
            <person name="Jordan M."/>
            <person name="Riva A."/>
            <person name="Barbazuk W."/>
            <person name="Harkins T."/>
        </authorList>
    </citation>
    <scope>NUCLEOTIDE SEQUENCE [LARGE SCALE GENOMIC DNA]</scope>
    <source>
        <strain evidence="2">cv. Jamaican Lion 4</strain>
        <tissue evidence="1">Leaf</tissue>
    </source>
</reference>
<accession>A0A7J6HIN0</accession>
<evidence type="ECO:0000313" key="1">
    <source>
        <dbReference type="EMBL" id="KAF4395136.1"/>
    </source>
</evidence>
<sequence length="329" mass="36481">MRVPVESIEAKYSLLGSKPKPVIGPLCPLKTLAIEPSTVLISLIPSSSPAAANMVPDLLNARTLIGRVNRSNQKSRTLRTRDSKEANSKNIIGRVRSHISNKVISTIRTQNSIIIKKKNIKDYIRGTVITRKLVELDGMINRAGSEAGGVGAKSEGSNSVAVVAEELGSGRRKKGVVDGDGWVGRRSGDQVVGLLVPQHRAKRRASIAGSFVSFSQLHGTDFHDRELKVSQVWLCRVVDLRDWERFWRKLAGMLVLDLAGEYVLGVIKFEDPNLLEILAAIRRGGHHEARETFLIMIPTSYGKKAMAKGSVRRIPKSWRFFLFKDRMKL</sequence>
<proteinExistence type="predicted"/>
<dbReference type="Proteomes" id="UP000583929">
    <property type="component" value="Unassembled WGS sequence"/>
</dbReference>
<dbReference type="EMBL" id="JAATIQ010000041">
    <property type="protein sequence ID" value="KAF4395136.1"/>
    <property type="molecule type" value="Genomic_DNA"/>
</dbReference>